<sequence length="64" mass="6727">MNPSEPLSRRSILRLFPAAALSATAVVLSAKEALAKNKPDTPNPHQSQGSTHAAQGHRAIIGML</sequence>
<dbReference type="Proteomes" id="UP001163293">
    <property type="component" value="Chromosome"/>
</dbReference>
<gene>
    <name evidence="3" type="ORF">NL394_20590</name>
</gene>
<dbReference type="InterPro" id="IPR006311">
    <property type="entry name" value="TAT_signal"/>
</dbReference>
<feature type="region of interest" description="Disordered" evidence="1">
    <location>
        <begin position="34"/>
        <end position="64"/>
    </location>
</feature>
<accession>A0AAX3EHD4</accession>
<protein>
    <submittedName>
        <fullName evidence="3">Uncharacterized protein</fullName>
    </submittedName>
</protein>
<evidence type="ECO:0000313" key="4">
    <source>
        <dbReference type="Proteomes" id="UP001163293"/>
    </source>
</evidence>
<reference evidence="3" key="1">
    <citation type="submission" date="2022-07" db="EMBL/GenBank/DDBJ databases">
        <authorList>
            <person name="Wu T."/>
        </authorList>
    </citation>
    <scope>NUCLEOTIDE SEQUENCE</scope>
    <source>
        <strain evidence="3">SD-1</strain>
    </source>
</reference>
<organism evidence="3 4">
    <name type="scientific">Paenarthrobacter ureafaciens</name>
    <dbReference type="NCBI Taxonomy" id="37931"/>
    <lineage>
        <taxon>Bacteria</taxon>
        <taxon>Bacillati</taxon>
        <taxon>Actinomycetota</taxon>
        <taxon>Actinomycetes</taxon>
        <taxon>Micrococcales</taxon>
        <taxon>Micrococcaceae</taxon>
        <taxon>Paenarthrobacter</taxon>
    </lineage>
</organism>
<evidence type="ECO:0000313" key="3">
    <source>
        <dbReference type="EMBL" id="UYV97399.1"/>
    </source>
</evidence>
<dbReference type="AlphaFoldDB" id="A0AAX3EHD4"/>
<dbReference type="RefSeq" id="WP_062098472.1">
    <property type="nucleotide sequence ID" value="NZ_CP043010.1"/>
</dbReference>
<keyword evidence="4" id="KW-1185">Reference proteome</keyword>
<evidence type="ECO:0000256" key="1">
    <source>
        <dbReference type="SAM" id="MobiDB-lite"/>
    </source>
</evidence>
<feature type="chain" id="PRO_5043825070" evidence="2">
    <location>
        <begin position="36"/>
        <end position="64"/>
    </location>
</feature>
<evidence type="ECO:0000256" key="2">
    <source>
        <dbReference type="SAM" id="SignalP"/>
    </source>
</evidence>
<dbReference type="EMBL" id="CP101185">
    <property type="protein sequence ID" value="UYV97399.1"/>
    <property type="molecule type" value="Genomic_DNA"/>
</dbReference>
<feature type="compositionally biased region" description="Polar residues" evidence="1">
    <location>
        <begin position="43"/>
        <end position="53"/>
    </location>
</feature>
<keyword evidence="2" id="KW-0732">Signal</keyword>
<name>A0AAX3EHD4_PAEUR</name>
<proteinExistence type="predicted"/>
<dbReference type="PROSITE" id="PS51318">
    <property type="entry name" value="TAT"/>
    <property type="match status" value="1"/>
</dbReference>
<feature type="signal peptide" evidence="2">
    <location>
        <begin position="1"/>
        <end position="35"/>
    </location>
</feature>